<evidence type="ECO:0000313" key="2">
    <source>
        <dbReference type="EMBL" id="SUM68474.1"/>
    </source>
</evidence>
<keyword evidence="1" id="KW-0472">Membrane</keyword>
<dbReference type="SUPFAM" id="SSF103473">
    <property type="entry name" value="MFS general substrate transporter"/>
    <property type="match status" value="1"/>
</dbReference>
<reference evidence="2 3" key="1">
    <citation type="submission" date="2018-06" db="EMBL/GenBank/DDBJ databases">
        <authorList>
            <consortium name="Pathogen Informatics"/>
            <person name="Doyle S."/>
        </authorList>
    </citation>
    <scope>NUCLEOTIDE SEQUENCE [LARGE SCALE GENOMIC DNA]</scope>
    <source>
        <strain evidence="2 3">NCTC11807</strain>
    </source>
</reference>
<accession>A0A380H0A4</accession>
<dbReference type="Proteomes" id="UP000255425">
    <property type="component" value="Unassembled WGS sequence"/>
</dbReference>
<evidence type="ECO:0000313" key="3">
    <source>
        <dbReference type="Proteomes" id="UP000255425"/>
    </source>
</evidence>
<gene>
    <name evidence="2" type="ORF">NCTC11807_00551</name>
</gene>
<dbReference type="Gene3D" id="1.20.1250.20">
    <property type="entry name" value="MFS general substrate transporter like domains"/>
    <property type="match status" value="1"/>
</dbReference>
<dbReference type="AlphaFoldDB" id="A0A380H0A4"/>
<keyword evidence="1" id="KW-1133">Transmembrane helix</keyword>
<organism evidence="2 3">
    <name type="scientific">Staphylococcus saccharolyticus</name>
    <dbReference type="NCBI Taxonomy" id="33028"/>
    <lineage>
        <taxon>Bacteria</taxon>
        <taxon>Bacillati</taxon>
        <taxon>Bacillota</taxon>
        <taxon>Bacilli</taxon>
        <taxon>Bacillales</taxon>
        <taxon>Staphylococcaceae</taxon>
        <taxon>Staphylococcus</taxon>
    </lineage>
</organism>
<keyword evidence="1" id="KW-0812">Transmembrane</keyword>
<proteinExistence type="predicted"/>
<sequence length="57" mass="6311">MGKHWCISPLLAGIVVDQLGWSMTLQLLIVPAVIAAILWFFVKPDKPLVVNEAPKNK</sequence>
<dbReference type="InterPro" id="IPR036259">
    <property type="entry name" value="MFS_trans_sf"/>
</dbReference>
<feature type="transmembrane region" description="Helical" evidence="1">
    <location>
        <begin position="20"/>
        <end position="42"/>
    </location>
</feature>
<protein>
    <submittedName>
        <fullName evidence="2">Glucarate transporter</fullName>
    </submittedName>
</protein>
<evidence type="ECO:0000256" key="1">
    <source>
        <dbReference type="SAM" id="Phobius"/>
    </source>
</evidence>
<dbReference type="EMBL" id="UHDZ01000001">
    <property type="protein sequence ID" value="SUM68474.1"/>
    <property type="molecule type" value="Genomic_DNA"/>
</dbReference>
<keyword evidence="3" id="KW-1185">Reference proteome</keyword>
<name>A0A380H0A4_9STAP</name>